<evidence type="ECO:0000256" key="1">
    <source>
        <dbReference type="SAM" id="Phobius"/>
    </source>
</evidence>
<dbReference type="Proteomes" id="UP000782610">
    <property type="component" value="Unassembled WGS sequence"/>
</dbReference>
<reference evidence="2" key="1">
    <citation type="submission" date="2020-07" db="EMBL/GenBank/DDBJ databases">
        <title>Huge and variable diversity of episymbiotic CPR bacteria and DPANN archaea in groundwater ecosystems.</title>
        <authorList>
            <person name="He C.Y."/>
            <person name="Keren R."/>
            <person name="Whittaker M."/>
            <person name="Farag I.F."/>
            <person name="Doudna J."/>
            <person name="Cate J.H.D."/>
            <person name="Banfield J.F."/>
        </authorList>
    </citation>
    <scope>NUCLEOTIDE SEQUENCE</scope>
    <source>
        <strain evidence="2">NC_groundwater_1586_Pr3_B-0.1um_66_15</strain>
    </source>
</reference>
<evidence type="ECO:0000313" key="3">
    <source>
        <dbReference type="Proteomes" id="UP000782610"/>
    </source>
</evidence>
<keyword evidence="1" id="KW-0472">Membrane</keyword>
<dbReference type="EMBL" id="JACRAF010000005">
    <property type="protein sequence ID" value="MBI4920466.1"/>
    <property type="molecule type" value="Genomic_DNA"/>
</dbReference>
<keyword evidence="1" id="KW-1133">Transmembrane helix</keyword>
<name>A0A933NWZ0_9HYPH</name>
<protein>
    <submittedName>
        <fullName evidence="2">Uncharacterized protein</fullName>
    </submittedName>
</protein>
<dbReference type="AlphaFoldDB" id="A0A933NWZ0"/>
<proteinExistence type="predicted"/>
<sequence length="128" mass="13210">MSRRILLTAAAIFHGALGLAALSVPMLTVAAFGSPLEPGAEPIVRLLGATLVGLAAGFWLVRNAAYDAEVRALLVAGLVINALSVMVVAFAIVGGQMEARTWITAAVRLLFAAGFAYHLLAARRPASA</sequence>
<comment type="caution">
    <text evidence="2">The sequence shown here is derived from an EMBL/GenBank/DDBJ whole genome shotgun (WGS) entry which is preliminary data.</text>
</comment>
<evidence type="ECO:0000313" key="2">
    <source>
        <dbReference type="EMBL" id="MBI4920466.1"/>
    </source>
</evidence>
<accession>A0A933NWZ0</accession>
<feature type="transmembrane region" description="Helical" evidence="1">
    <location>
        <begin position="99"/>
        <end position="120"/>
    </location>
</feature>
<keyword evidence="1" id="KW-0812">Transmembrane</keyword>
<gene>
    <name evidence="2" type="ORF">HY834_01855</name>
</gene>
<feature type="transmembrane region" description="Helical" evidence="1">
    <location>
        <begin position="73"/>
        <end position="93"/>
    </location>
</feature>
<organism evidence="2 3">
    <name type="scientific">Devosia nanyangense</name>
    <dbReference type="NCBI Taxonomy" id="1228055"/>
    <lineage>
        <taxon>Bacteria</taxon>
        <taxon>Pseudomonadati</taxon>
        <taxon>Pseudomonadota</taxon>
        <taxon>Alphaproteobacteria</taxon>
        <taxon>Hyphomicrobiales</taxon>
        <taxon>Devosiaceae</taxon>
        <taxon>Devosia</taxon>
    </lineage>
</organism>
<feature type="transmembrane region" description="Helical" evidence="1">
    <location>
        <begin position="43"/>
        <end position="61"/>
    </location>
</feature>